<dbReference type="EMBL" id="QEXL01000010">
    <property type="protein sequence ID" value="RBM06739.1"/>
    <property type="molecule type" value="Genomic_DNA"/>
</dbReference>
<dbReference type="InterPro" id="IPR042047">
    <property type="entry name" value="SleB_dom1"/>
</dbReference>
<accession>A0A365YUQ3</accession>
<protein>
    <submittedName>
        <fullName evidence="1">Uncharacterized protein</fullName>
    </submittedName>
</protein>
<sequence>MSSLKPAFGRSSSSLSCSHDEKLARKNIEDLARIIASEASNSNETAQLMVGWTVINRMKRRHLKSVSTVWQHGNYAHNQSGTAMSRRIAASLLSGQAPDISQGATLFYSPISMPKEKETDLSKYDTQRGLETVDGVSKNGKPIRNYVPSWAYPARRIFTPGIPEYKFKFYKE</sequence>
<keyword evidence="2" id="KW-1185">Reference proteome</keyword>
<proteinExistence type="predicted"/>
<dbReference type="Gene3D" id="1.10.10.2520">
    <property type="entry name" value="Cell wall hydrolase SleB, domain 1"/>
    <property type="match status" value="1"/>
</dbReference>
<dbReference type="Proteomes" id="UP000252680">
    <property type="component" value="Unassembled WGS sequence"/>
</dbReference>
<dbReference type="RefSeq" id="WP_113596048.1">
    <property type="nucleotide sequence ID" value="NZ_QEXL01000010.1"/>
</dbReference>
<name>A0A365YUQ3_9PROT</name>
<evidence type="ECO:0000313" key="2">
    <source>
        <dbReference type="Proteomes" id="UP000252680"/>
    </source>
</evidence>
<dbReference type="AlphaFoldDB" id="A0A365YUQ3"/>
<reference evidence="1 2" key="1">
    <citation type="submission" date="2018-05" db="EMBL/GenBank/DDBJ databases">
        <title>Komagataeibacter cocois sp. nov., for a novel cellulose- producing strain isolated from coconut milk.</title>
        <authorList>
            <person name="Liu L."/>
            <person name="Wang Y."/>
            <person name="Liu S."/>
            <person name="Bi J."/>
            <person name="Chen H."/>
            <person name="Deng J."/>
            <person name="Zhang C."/>
            <person name="Hu Q."/>
            <person name="Li C."/>
        </authorList>
    </citation>
    <scope>NUCLEOTIDE SEQUENCE [LARGE SCALE GENOMIC DNA]</scope>
    <source>
        <strain evidence="1 2">WE7</strain>
    </source>
</reference>
<dbReference type="OrthoDB" id="9777271at2"/>
<gene>
    <name evidence="1" type="ORF">NJLHNGOC_08765</name>
</gene>
<organism evidence="1 2">
    <name type="scientific">Novacetimonas cocois</name>
    <dbReference type="NCBI Taxonomy" id="1747507"/>
    <lineage>
        <taxon>Bacteria</taxon>
        <taxon>Pseudomonadati</taxon>
        <taxon>Pseudomonadota</taxon>
        <taxon>Alphaproteobacteria</taxon>
        <taxon>Acetobacterales</taxon>
        <taxon>Acetobacteraceae</taxon>
        <taxon>Novacetimonas</taxon>
    </lineage>
</organism>
<comment type="caution">
    <text evidence="1">The sequence shown here is derived from an EMBL/GenBank/DDBJ whole genome shotgun (WGS) entry which is preliminary data.</text>
</comment>
<evidence type="ECO:0000313" key="1">
    <source>
        <dbReference type="EMBL" id="RBM06739.1"/>
    </source>
</evidence>